<proteinExistence type="predicted"/>
<dbReference type="PANTHER" id="PTHR33055:SF15">
    <property type="entry name" value="TRANSPOSASE-RELATED"/>
    <property type="match status" value="1"/>
</dbReference>
<organism evidence="2 3">
    <name type="scientific">Enterocloster clostridioformis</name>
    <dbReference type="NCBI Taxonomy" id="1531"/>
    <lineage>
        <taxon>Bacteria</taxon>
        <taxon>Bacillati</taxon>
        <taxon>Bacillota</taxon>
        <taxon>Clostridia</taxon>
        <taxon>Lachnospirales</taxon>
        <taxon>Lachnospiraceae</taxon>
        <taxon>Enterocloster</taxon>
    </lineage>
</organism>
<dbReference type="Proteomes" id="UP000251853">
    <property type="component" value="Unassembled WGS sequence"/>
</dbReference>
<dbReference type="GO" id="GO:0004803">
    <property type="term" value="F:transposase activity"/>
    <property type="evidence" value="ECO:0007669"/>
    <property type="project" value="InterPro"/>
</dbReference>
<gene>
    <name evidence="2" type="ORF">NCTC11224_01020</name>
</gene>
<dbReference type="AlphaFoldDB" id="A0A2X2TFZ2"/>
<dbReference type="GO" id="GO:0003677">
    <property type="term" value="F:DNA binding"/>
    <property type="evidence" value="ECO:0007669"/>
    <property type="project" value="InterPro"/>
</dbReference>
<protein>
    <submittedName>
        <fullName evidence="2">Transposase</fullName>
    </submittedName>
</protein>
<evidence type="ECO:0000259" key="1">
    <source>
        <dbReference type="Pfam" id="PF02371"/>
    </source>
</evidence>
<dbReference type="EMBL" id="UAVW01000001">
    <property type="protein sequence ID" value="SQB04602.1"/>
    <property type="molecule type" value="Genomic_DNA"/>
</dbReference>
<dbReference type="InterPro" id="IPR003346">
    <property type="entry name" value="Transposase_20"/>
</dbReference>
<evidence type="ECO:0000313" key="2">
    <source>
        <dbReference type="EMBL" id="SQB04602.1"/>
    </source>
</evidence>
<dbReference type="GO" id="GO:0006313">
    <property type="term" value="P:DNA transposition"/>
    <property type="evidence" value="ECO:0007669"/>
    <property type="project" value="InterPro"/>
</dbReference>
<name>A0A2X2TFZ2_9FIRM</name>
<reference evidence="2 3" key="1">
    <citation type="submission" date="2018-06" db="EMBL/GenBank/DDBJ databases">
        <authorList>
            <consortium name="Pathogen Informatics"/>
            <person name="Doyle S."/>
        </authorList>
    </citation>
    <scope>NUCLEOTIDE SEQUENCE [LARGE SCALE GENOMIC DNA]</scope>
    <source>
        <strain evidence="2 3">NCTC11224</strain>
    </source>
</reference>
<evidence type="ECO:0000313" key="3">
    <source>
        <dbReference type="Proteomes" id="UP000251853"/>
    </source>
</evidence>
<sequence length="125" mass="14204">MDELLRNIEEKPGEIPYVDKLMEIKEIGLVSVSGFIAEVGDIGRFDNPKQLQKLAGYAIVANDSGKHSGESRISYRGRKRLRYVLYEAAISLVGKNTEFRAIHEYYRTRRENPLKKMRSVVAAAC</sequence>
<keyword evidence="3" id="KW-1185">Reference proteome</keyword>
<dbReference type="InterPro" id="IPR047650">
    <property type="entry name" value="Transpos_IS110"/>
</dbReference>
<dbReference type="Pfam" id="PF02371">
    <property type="entry name" value="Transposase_20"/>
    <property type="match status" value="1"/>
</dbReference>
<dbReference type="PANTHER" id="PTHR33055">
    <property type="entry name" value="TRANSPOSASE FOR INSERTION SEQUENCE ELEMENT IS1111A"/>
    <property type="match status" value="1"/>
</dbReference>
<accession>A0A2X2TFZ2</accession>
<feature type="domain" description="Transposase IS116/IS110/IS902 C-terminal" evidence="1">
    <location>
        <begin position="20"/>
        <end position="103"/>
    </location>
</feature>